<accession>A0A4Z2GL80</accession>
<evidence type="ECO:0000313" key="2">
    <source>
        <dbReference type="EMBL" id="TNN54348.1"/>
    </source>
</evidence>
<organism evidence="2 3">
    <name type="scientific">Liparis tanakae</name>
    <name type="common">Tanaka's snailfish</name>
    <dbReference type="NCBI Taxonomy" id="230148"/>
    <lineage>
        <taxon>Eukaryota</taxon>
        <taxon>Metazoa</taxon>
        <taxon>Chordata</taxon>
        <taxon>Craniata</taxon>
        <taxon>Vertebrata</taxon>
        <taxon>Euteleostomi</taxon>
        <taxon>Actinopterygii</taxon>
        <taxon>Neopterygii</taxon>
        <taxon>Teleostei</taxon>
        <taxon>Neoteleostei</taxon>
        <taxon>Acanthomorphata</taxon>
        <taxon>Eupercaria</taxon>
        <taxon>Perciformes</taxon>
        <taxon>Cottioidei</taxon>
        <taxon>Cottales</taxon>
        <taxon>Liparidae</taxon>
        <taxon>Liparis</taxon>
    </lineage>
</organism>
<feature type="compositionally biased region" description="Polar residues" evidence="1">
    <location>
        <begin position="142"/>
        <end position="161"/>
    </location>
</feature>
<proteinExistence type="predicted"/>
<keyword evidence="3" id="KW-1185">Reference proteome</keyword>
<comment type="caution">
    <text evidence="2">The sequence shown here is derived from an EMBL/GenBank/DDBJ whole genome shotgun (WGS) entry which is preliminary data.</text>
</comment>
<reference evidence="2 3" key="1">
    <citation type="submission" date="2019-03" db="EMBL/GenBank/DDBJ databases">
        <title>First draft genome of Liparis tanakae, snailfish: a comprehensive survey of snailfish specific genes.</title>
        <authorList>
            <person name="Kim W."/>
            <person name="Song I."/>
            <person name="Jeong J.-H."/>
            <person name="Kim D."/>
            <person name="Kim S."/>
            <person name="Ryu S."/>
            <person name="Song J.Y."/>
            <person name="Lee S.K."/>
        </authorList>
    </citation>
    <scope>NUCLEOTIDE SEQUENCE [LARGE SCALE GENOMIC DNA]</scope>
    <source>
        <tissue evidence="2">Muscle</tissue>
    </source>
</reference>
<protein>
    <submittedName>
        <fullName evidence="2">Uncharacterized protein</fullName>
    </submittedName>
</protein>
<evidence type="ECO:0000313" key="3">
    <source>
        <dbReference type="Proteomes" id="UP000314294"/>
    </source>
</evidence>
<gene>
    <name evidence="2" type="ORF">EYF80_035428</name>
</gene>
<sequence length="292" mass="32864">MSSNHLRCSHKTCTRTDNAKALDSPLHVEGFTVHWKDDETREQKHRLAVRAESRDEPPRLVLLTGSTALMLTAIYVTIASKSRVEERLVVRYLWTADNEVVSVRWERAVQPDQSVRVLIPSGPAAADAAVKDVVPKERLNIKGSSSRRSMITPEQLSSSKPPSGIFAPRGLQRKMRHQIQAMQQMIRPTARTTRSATFLLSQRTKKKPRMTSTPHRLYIRLLLSSPKLKRRCVRGVTMMEDDGHCSGRAVIPARSPVLPLKLSKGFEAVEAPWTVCTPDKLEFSDRSELTAL</sequence>
<dbReference type="EMBL" id="SRLO01000487">
    <property type="protein sequence ID" value="TNN54348.1"/>
    <property type="molecule type" value="Genomic_DNA"/>
</dbReference>
<dbReference type="Proteomes" id="UP000314294">
    <property type="component" value="Unassembled WGS sequence"/>
</dbReference>
<feature type="region of interest" description="Disordered" evidence="1">
    <location>
        <begin position="142"/>
        <end position="165"/>
    </location>
</feature>
<evidence type="ECO:0000256" key="1">
    <source>
        <dbReference type="SAM" id="MobiDB-lite"/>
    </source>
</evidence>
<dbReference type="AlphaFoldDB" id="A0A4Z2GL80"/>
<name>A0A4Z2GL80_9TELE</name>